<evidence type="ECO:0008006" key="5">
    <source>
        <dbReference type="Google" id="ProtNLM"/>
    </source>
</evidence>
<keyword evidence="4" id="KW-1185">Reference proteome</keyword>
<sequence length="102" mass="10615">MKTTVESTGVSIRRAPKYGAFMIVGGGLGAIATFILTMSFPVDPSVGFGALFGYFSLFGIPAGVAVGALVALIADRSSRRRAKTGTAEHEISEPEAYEGTLE</sequence>
<keyword evidence="2" id="KW-1133">Transmembrane helix</keyword>
<feature type="compositionally biased region" description="Acidic residues" evidence="1">
    <location>
        <begin position="93"/>
        <end position="102"/>
    </location>
</feature>
<dbReference type="EMBL" id="PGFH01000001">
    <property type="protein sequence ID" value="PJJ81340.1"/>
    <property type="molecule type" value="Genomic_DNA"/>
</dbReference>
<dbReference type="Proteomes" id="UP000231742">
    <property type="component" value="Unassembled WGS sequence"/>
</dbReference>
<reference evidence="3 4" key="1">
    <citation type="submission" date="2017-11" db="EMBL/GenBank/DDBJ databases">
        <title>Genomic Encyclopedia of Archaeal and Bacterial Type Strains, Phase II (KMG-II): From Individual Species to Whole Genera.</title>
        <authorList>
            <person name="Goeker M."/>
        </authorList>
    </citation>
    <scope>NUCLEOTIDE SEQUENCE [LARGE SCALE GENOMIC DNA]</scope>
    <source>
        <strain evidence="3 4">DSM 16400</strain>
    </source>
</reference>
<comment type="caution">
    <text evidence="3">The sequence shown here is derived from an EMBL/GenBank/DDBJ whole genome shotgun (WGS) entry which is preliminary data.</text>
</comment>
<evidence type="ECO:0000313" key="3">
    <source>
        <dbReference type="EMBL" id="PJJ81340.1"/>
    </source>
</evidence>
<accession>A0A2M9D6R2</accession>
<gene>
    <name evidence="3" type="ORF">CLV85_0512</name>
</gene>
<evidence type="ECO:0000256" key="2">
    <source>
        <dbReference type="SAM" id="Phobius"/>
    </source>
</evidence>
<evidence type="ECO:0000256" key="1">
    <source>
        <dbReference type="SAM" id="MobiDB-lite"/>
    </source>
</evidence>
<feature type="region of interest" description="Disordered" evidence="1">
    <location>
        <begin position="78"/>
        <end position="102"/>
    </location>
</feature>
<name>A0A2M9D6R2_9MICO</name>
<feature type="transmembrane region" description="Helical" evidence="2">
    <location>
        <begin position="52"/>
        <end position="74"/>
    </location>
</feature>
<keyword evidence="2" id="KW-0472">Membrane</keyword>
<keyword evidence="2" id="KW-0812">Transmembrane</keyword>
<feature type="transmembrane region" description="Helical" evidence="2">
    <location>
        <begin position="20"/>
        <end position="40"/>
    </location>
</feature>
<dbReference type="AlphaFoldDB" id="A0A2M9D6R2"/>
<evidence type="ECO:0000313" key="4">
    <source>
        <dbReference type="Proteomes" id="UP000231742"/>
    </source>
</evidence>
<organism evidence="3 4">
    <name type="scientific">Salinibacterium amurskyense</name>
    <dbReference type="NCBI Taxonomy" id="205941"/>
    <lineage>
        <taxon>Bacteria</taxon>
        <taxon>Bacillati</taxon>
        <taxon>Actinomycetota</taxon>
        <taxon>Actinomycetes</taxon>
        <taxon>Micrococcales</taxon>
        <taxon>Microbacteriaceae</taxon>
        <taxon>Salinibacterium</taxon>
    </lineage>
</organism>
<protein>
    <recommendedName>
        <fullName evidence="5">Potassium transporter Trk</fullName>
    </recommendedName>
</protein>
<proteinExistence type="predicted"/>